<dbReference type="InterPro" id="IPR011993">
    <property type="entry name" value="PH-like_dom_sf"/>
</dbReference>
<dbReference type="InterPro" id="IPR006020">
    <property type="entry name" value="PTB/PI_dom"/>
</dbReference>
<evidence type="ECO:0000313" key="4">
    <source>
        <dbReference type="EMBL" id="GBP15640.1"/>
    </source>
</evidence>
<protein>
    <submittedName>
        <fullName evidence="4">PTB domain-containing adapter protein ced-6</fullName>
    </submittedName>
</protein>
<evidence type="ECO:0000256" key="2">
    <source>
        <dbReference type="SAM" id="MobiDB-lite"/>
    </source>
</evidence>
<dbReference type="PANTHER" id="PTHR11232">
    <property type="entry name" value="PHOSPHOTYROSINE INTERACTION DOMAIN-CONTAINING FAMILY MEMBER"/>
    <property type="match status" value="1"/>
</dbReference>
<evidence type="ECO:0000259" key="3">
    <source>
        <dbReference type="PROSITE" id="PS01179"/>
    </source>
</evidence>
<feature type="domain" description="PID" evidence="3">
    <location>
        <begin position="45"/>
        <end position="139"/>
    </location>
</feature>
<feature type="region of interest" description="Disordered" evidence="2">
    <location>
        <begin position="206"/>
        <end position="231"/>
    </location>
</feature>
<dbReference type="InterPro" id="IPR051133">
    <property type="entry name" value="Adapter_Engulfment-Domain"/>
</dbReference>
<dbReference type="Gene3D" id="2.30.29.30">
    <property type="entry name" value="Pleckstrin-homology domain (PH domain)/Phosphotyrosine-binding domain (PTB)"/>
    <property type="match status" value="1"/>
</dbReference>
<feature type="coiled-coil region" evidence="1">
    <location>
        <begin position="132"/>
        <end position="159"/>
    </location>
</feature>
<dbReference type="EMBL" id="BGZK01000073">
    <property type="protein sequence ID" value="GBP15640.1"/>
    <property type="molecule type" value="Genomic_DNA"/>
</dbReference>
<keyword evidence="1" id="KW-0175">Coiled coil</keyword>
<dbReference type="AlphaFoldDB" id="A0A4C1TNQ2"/>
<proteinExistence type="predicted"/>
<dbReference type="PROSITE" id="PS01179">
    <property type="entry name" value="PID"/>
    <property type="match status" value="1"/>
</dbReference>
<dbReference type="Pfam" id="PF00640">
    <property type="entry name" value="PID"/>
    <property type="match status" value="1"/>
</dbReference>
<dbReference type="OrthoDB" id="10057585at2759"/>
<keyword evidence="5" id="KW-1185">Reference proteome</keyword>
<gene>
    <name evidence="4" type="primary">ced-6</name>
    <name evidence="4" type="ORF">EVAR_5334_1</name>
</gene>
<dbReference type="PANTHER" id="PTHR11232:SF77">
    <property type="entry name" value="GULP PTB DOMAIN CONTAINING ENGULFMENT ADAPTOR 1"/>
    <property type="match status" value="1"/>
</dbReference>
<sequence>MLQLLSQEDIKELIPILGHRVKLIAGIKQLKQIIDKAFPTEEQEEPRSNNILHQFPLHRISYCADDKGAKKYFSFIAKGSIANGAGGGEDEKHQCFVFISTKLASEITLTIGQAFDLAYRRFLNDNGKYIEMQKLSLQNKRLELQLLTYKNRLQELSKITYKEDLTSYLAKNKLTEITEWKAPAELEKQIASLTVSNGFASQNGGANVGDSGMELSNHSLSETASQSNDSNLLLTTPPPAYNGKPTFNNKHVELMGDSPSKNPVVGTKLEGLLLNSDSDSGKIYLSLPVSLHQTDSPSNGYKFLY</sequence>
<organism evidence="4 5">
    <name type="scientific">Eumeta variegata</name>
    <name type="common">Bagworm moth</name>
    <name type="synonym">Eumeta japonica</name>
    <dbReference type="NCBI Taxonomy" id="151549"/>
    <lineage>
        <taxon>Eukaryota</taxon>
        <taxon>Metazoa</taxon>
        <taxon>Ecdysozoa</taxon>
        <taxon>Arthropoda</taxon>
        <taxon>Hexapoda</taxon>
        <taxon>Insecta</taxon>
        <taxon>Pterygota</taxon>
        <taxon>Neoptera</taxon>
        <taxon>Endopterygota</taxon>
        <taxon>Lepidoptera</taxon>
        <taxon>Glossata</taxon>
        <taxon>Ditrysia</taxon>
        <taxon>Tineoidea</taxon>
        <taxon>Psychidae</taxon>
        <taxon>Oiketicinae</taxon>
        <taxon>Eumeta</taxon>
    </lineage>
</organism>
<evidence type="ECO:0000256" key="1">
    <source>
        <dbReference type="SAM" id="Coils"/>
    </source>
</evidence>
<comment type="caution">
    <text evidence="4">The sequence shown here is derived from an EMBL/GenBank/DDBJ whole genome shotgun (WGS) entry which is preliminary data.</text>
</comment>
<dbReference type="Proteomes" id="UP000299102">
    <property type="component" value="Unassembled WGS sequence"/>
</dbReference>
<name>A0A4C1TNQ2_EUMVA</name>
<dbReference type="STRING" id="151549.A0A4C1TNQ2"/>
<dbReference type="SUPFAM" id="SSF50729">
    <property type="entry name" value="PH domain-like"/>
    <property type="match status" value="1"/>
</dbReference>
<evidence type="ECO:0000313" key="5">
    <source>
        <dbReference type="Proteomes" id="UP000299102"/>
    </source>
</evidence>
<reference evidence="4 5" key="1">
    <citation type="journal article" date="2019" name="Commun. Biol.">
        <title>The bagworm genome reveals a unique fibroin gene that provides high tensile strength.</title>
        <authorList>
            <person name="Kono N."/>
            <person name="Nakamura H."/>
            <person name="Ohtoshi R."/>
            <person name="Tomita M."/>
            <person name="Numata K."/>
            <person name="Arakawa K."/>
        </authorList>
    </citation>
    <scope>NUCLEOTIDE SEQUENCE [LARGE SCALE GENOMIC DNA]</scope>
</reference>
<feature type="compositionally biased region" description="Polar residues" evidence="2">
    <location>
        <begin position="214"/>
        <end position="231"/>
    </location>
</feature>
<accession>A0A4C1TNQ2</accession>